<dbReference type="AlphaFoldDB" id="A0A558BSZ7"/>
<name>A0A558BSZ7_9BACT</name>
<dbReference type="Proteomes" id="UP000317624">
    <property type="component" value="Unassembled WGS sequence"/>
</dbReference>
<dbReference type="RefSeq" id="WP_144850631.1">
    <property type="nucleotide sequence ID" value="NZ_VMRJ01000004.1"/>
</dbReference>
<evidence type="ECO:0000313" key="1">
    <source>
        <dbReference type="EMBL" id="TVT39603.1"/>
    </source>
</evidence>
<reference evidence="1 2" key="1">
    <citation type="submission" date="2019-07" db="EMBL/GenBank/DDBJ databases">
        <title>Hymenobacter sp. straun FUR1 Genome sequencing and assembly.</title>
        <authorList>
            <person name="Chhetri G."/>
        </authorList>
    </citation>
    <scope>NUCLEOTIDE SEQUENCE [LARGE SCALE GENOMIC DNA]</scope>
    <source>
        <strain evidence="1 2">Fur1</strain>
    </source>
</reference>
<accession>A0A558BSZ7</accession>
<keyword evidence="2" id="KW-1185">Reference proteome</keyword>
<comment type="caution">
    <text evidence="1">The sequence shown here is derived from an EMBL/GenBank/DDBJ whole genome shotgun (WGS) entry which is preliminary data.</text>
</comment>
<dbReference type="EMBL" id="VMRJ01000004">
    <property type="protein sequence ID" value="TVT39603.1"/>
    <property type="molecule type" value="Genomic_DNA"/>
</dbReference>
<sequence length="128" mass="14431">MFTATSSKVSHNYFKNSVGQLLAHPQGLYISVEYYTGPRQPADLIAFISHAGQMLARWGWDKLSSERGEMPPLSPAEENWLTTFWQSRPQSHATVLYGALLLPHNLFARLSWRASAPAAVSPFRQVMR</sequence>
<protein>
    <submittedName>
        <fullName evidence="1">Uncharacterized protein</fullName>
    </submittedName>
</protein>
<proteinExistence type="predicted"/>
<evidence type="ECO:0000313" key="2">
    <source>
        <dbReference type="Proteomes" id="UP000317624"/>
    </source>
</evidence>
<organism evidence="1 2">
    <name type="scientific">Hymenobacter setariae</name>
    <dbReference type="NCBI Taxonomy" id="2594794"/>
    <lineage>
        <taxon>Bacteria</taxon>
        <taxon>Pseudomonadati</taxon>
        <taxon>Bacteroidota</taxon>
        <taxon>Cytophagia</taxon>
        <taxon>Cytophagales</taxon>
        <taxon>Hymenobacteraceae</taxon>
        <taxon>Hymenobacter</taxon>
    </lineage>
</organism>
<dbReference type="OrthoDB" id="4144896at2"/>
<gene>
    <name evidence="1" type="ORF">FNT36_18345</name>
</gene>